<sequence>MQVLIKYKDKNSMIILFLFTALFCLQWGQPPGLHAKIQHGTLAPQGNFIPEDPAFDPVRQAYKAFNFTKAIRETERLNRRHKTPEISENAAFLMGDLYITMAEKGRPLLFRKALDAYREAYFRYPESERTPSVLMTIGMIFLREALYYEALATFDRIIKKYQNTPFVIPAQINKGDVFLQWGKYDKAILAFDKVNPAILSPQESTFLLLNYAETYYLKKEYVTAYGYYKLISPQNPLLQVSKKSLYQYGISAYKTEAYTKSRELLFILHNKYPKSTYSLLALARIGDSLRLQGKITRAKKTYKQVYAATGKKYHHQSASLIAAIGEIHIAGCETISPKFISNCFKGRALNTKAGRLAYEKVKTSASILLRHKKNRPDFIAQLIFETAEALEKHALFTESLKIKQRLIKQEVSKLLKKDIKKSLPHTVISSVNQLFEKNQYLEALKVYYSDQAYFSPKVLKGRTGLNLGIAFTQSGLHKEAIDLLLPFTQRQQNAQKEKARTYLIRTYFKQKKYTSAEKQKQIFIKHYPNSKIIPELERRSAEASLNEGKTKLAIKKLKSWLSSYAKSSEQALVLIHLGDAYVKSGDLDQALESYLKIKEPQRKKTPGLYLRIADTFFKLKIYKRSISFYAKTIEASEGNEAVTWANFQVAQSYEKLGIHDKGLPIYSRLETGAGGLIRALSEQKAVELVSKTEKNISP</sequence>
<protein>
    <submittedName>
        <fullName evidence="1">Uncharacterized protein</fullName>
    </submittedName>
</protein>
<dbReference type="SMART" id="SM00028">
    <property type="entry name" value="TPR"/>
    <property type="match status" value="6"/>
</dbReference>
<dbReference type="InterPro" id="IPR011990">
    <property type="entry name" value="TPR-like_helical_dom_sf"/>
</dbReference>
<name>A0A3B1DFC1_9ZZZZ</name>
<reference evidence="1" key="1">
    <citation type="submission" date="2018-06" db="EMBL/GenBank/DDBJ databases">
        <authorList>
            <person name="Zhirakovskaya E."/>
        </authorList>
    </citation>
    <scope>NUCLEOTIDE SEQUENCE</scope>
</reference>
<dbReference type="AlphaFoldDB" id="A0A3B1DFC1"/>
<dbReference type="Pfam" id="PF13181">
    <property type="entry name" value="TPR_8"/>
    <property type="match status" value="2"/>
</dbReference>
<evidence type="ECO:0000313" key="1">
    <source>
        <dbReference type="EMBL" id="VAX30415.1"/>
    </source>
</evidence>
<gene>
    <name evidence="1" type="ORF">MNBD_NITROSPIRAE01-690</name>
</gene>
<proteinExistence type="predicted"/>
<organism evidence="1">
    <name type="scientific">hydrothermal vent metagenome</name>
    <dbReference type="NCBI Taxonomy" id="652676"/>
    <lineage>
        <taxon>unclassified sequences</taxon>
        <taxon>metagenomes</taxon>
        <taxon>ecological metagenomes</taxon>
    </lineage>
</organism>
<dbReference type="InterPro" id="IPR019734">
    <property type="entry name" value="TPR_rpt"/>
</dbReference>
<accession>A0A3B1DFC1</accession>
<dbReference type="EMBL" id="UOGF01000060">
    <property type="protein sequence ID" value="VAX30415.1"/>
    <property type="molecule type" value="Genomic_DNA"/>
</dbReference>
<dbReference type="Gene3D" id="1.25.40.10">
    <property type="entry name" value="Tetratricopeptide repeat domain"/>
    <property type="match status" value="6"/>
</dbReference>
<dbReference type="PROSITE" id="PS50005">
    <property type="entry name" value="TPR"/>
    <property type="match status" value="1"/>
</dbReference>
<dbReference type="SUPFAM" id="SSF48452">
    <property type="entry name" value="TPR-like"/>
    <property type="match status" value="4"/>
</dbReference>